<organism evidence="2 3">
    <name type="scientific">Dorcoceras hygrometricum</name>
    <dbReference type="NCBI Taxonomy" id="472368"/>
    <lineage>
        <taxon>Eukaryota</taxon>
        <taxon>Viridiplantae</taxon>
        <taxon>Streptophyta</taxon>
        <taxon>Embryophyta</taxon>
        <taxon>Tracheophyta</taxon>
        <taxon>Spermatophyta</taxon>
        <taxon>Magnoliopsida</taxon>
        <taxon>eudicotyledons</taxon>
        <taxon>Gunneridae</taxon>
        <taxon>Pentapetalae</taxon>
        <taxon>asterids</taxon>
        <taxon>lamiids</taxon>
        <taxon>Lamiales</taxon>
        <taxon>Gesneriaceae</taxon>
        <taxon>Didymocarpoideae</taxon>
        <taxon>Trichosporeae</taxon>
        <taxon>Loxocarpinae</taxon>
        <taxon>Dorcoceras</taxon>
    </lineage>
</organism>
<dbReference type="PANTHER" id="PTHR34191:SF9">
    <property type="entry name" value="F6D8.10"/>
    <property type="match status" value="1"/>
</dbReference>
<dbReference type="OrthoDB" id="1894923at2759"/>
<reference evidence="2 3" key="1">
    <citation type="journal article" date="2015" name="Proc. Natl. Acad. Sci. U.S.A.">
        <title>The resurrection genome of Boea hygrometrica: A blueprint for survival of dehydration.</title>
        <authorList>
            <person name="Xiao L."/>
            <person name="Yang G."/>
            <person name="Zhang L."/>
            <person name="Yang X."/>
            <person name="Zhao S."/>
            <person name="Ji Z."/>
            <person name="Zhou Q."/>
            <person name="Hu M."/>
            <person name="Wang Y."/>
            <person name="Chen M."/>
            <person name="Xu Y."/>
            <person name="Jin H."/>
            <person name="Xiao X."/>
            <person name="Hu G."/>
            <person name="Bao F."/>
            <person name="Hu Y."/>
            <person name="Wan P."/>
            <person name="Li L."/>
            <person name="Deng X."/>
            <person name="Kuang T."/>
            <person name="Xiang C."/>
            <person name="Zhu J.K."/>
            <person name="Oliver M.J."/>
            <person name="He Y."/>
        </authorList>
    </citation>
    <scope>NUCLEOTIDE SEQUENCE [LARGE SCALE GENOMIC DNA]</scope>
    <source>
        <strain evidence="3">cv. XS01</strain>
    </source>
</reference>
<evidence type="ECO:0000313" key="3">
    <source>
        <dbReference type="Proteomes" id="UP000250235"/>
    </source>
</evidence>
<feature type="compositionally biased region" description="Polar residues" evidence="1">
    <location>
        <begin position="1"/>
        <end position="17"/>
    </location>
</feature>
<proteinExistence type="predicted"/>
<feature type="region of interest" description="Disordered" evidence="1">
    <location>
        <begin position="1"/>
        <end position="37"/>
    </location>
</feature>
<dbReference type="Proteomes" id="UP000250235">
    <property type="component" value="Unassembled WGS sequence"/>
</dbReference>
<feature type="compositionally biased region" description="Polar residues" evidence="1">
    <location>
        <begin position="119"/>
        <end position="137"/>
    </location>
</feature>
<feature type="compositionally biased region" description="Polar residues" evidence="1">
    <location>
        <begin position="26"/>
        <end position="37"/>
    </location>
</feature>
<keyword evidence="3" id="KW-1185">Reference proteome</keyword>
<evidence type="ECO:0000313" key="2">
    <source>
        <dbReference type="EMBL" id="KZV26107.1"/>
    </source>
</evidence>
<accession>A0A2Z7B3I7</accession>
<name>A0A2Z7B3I7_9LAMI</name>
<sequence length="137" mass="13779">MANQGTNTGYTGHSADQPQLRRDDLTNQPSNLHNQAQSNFLQETGTQVMSMAQGAAEIGKGAAQGAVNLAKGAALGAANIAQGAAGAVKNTLGINTPDPSGTACTADTNLPADIDTEIGGSTNPSSINHPINPSTRI</sequence>
<feature type="region of interest" description="Disordered" evidence="1">
    <location>
        <begin position="117"/>
        <end position="137"/>
    </location>
</feature>
<dbReference type="AlphaFoldDB" id="A0A2Z7B3I7"/>
<protein>
    <submittedName>
        <fullName evidence="2">Uncharacterized protein</fullName>
    </submittedName>
</protein>
<gene>
    <name evidence="2" type="ORF">F511_06033</name>
</gene>
<dbReference type="PANTHER" id="PTHR34191">
    <property type="entry name" value="LATE EMBRYOGENESIS ABUNDANT PROTEIN (LEA) FAMILY PROTEIN"/>
    <property type="match status" value="1"/>
</dbReference>
<dbReference type="InterPro" id="IPR039624">
    <property type="entry name" value="LEA1/2/D7/KIN2"/>
</dbReference>
<dbReference type="EMBL" id="KV011788">
    <property type="protein sequence ID" value="KZV26107.1"/>
    <property type="molecule type" value="Genomic_DNA"/>
</dbReference>
<evidence type="ECO:0000256" key="1">
    <source>
        <dbReference type="SAM" id="MobiDB-lite"/>
    </source>
</evidence>